<comment type="function">
    <text evidence="1">Isoform G2P plays an essential role in viral DNA replication. Binds the origin of replication and cleaves the dsDNA replicative form I (RFI) and becomes covalently bound to it via phosphotyrosine bond, generating the dsDNA replicative form II (RFII). In turn, viral DNA replication initiates at the 3'-OH of the cleavage site. After one round of rolling circle synthesis, protein G2P is linked to the newly synthesized ssDNA and joins the ends of the displaced strand to generate a circular single-stranded molecule ready to be packed into a virion.</text>
</comment>
<dbReference type="GO" id="GO:0003910">
    <property type="term" value="F:DNA ligase (ATP) activity"/>
    <property type="evidence" value="ECO:0007669"/>
    <property type="project" value="UniProtKB-EC"/>
</dbReference>
<evidence type="ECO:0000256" key="8">
    <source>
        <dbReference type="ARBA" id="ARBA00022722"/>
    </source>
</evidence>
<dbReference type="Pfam" id="PF05155">
    <property type="entry name" value="G2P_X_C"/>
    <property type="match status" value="1"/>
</dbReference>
<keyword evidence="10" id="KW-0378">Hydrolase</keyword>
<keyword evidence="11" id="KW-0238">DNA-binding</keyword>
<organism evidence="17">
    <name type="scientific">Dulem virus 63</name>
    <dbReference type="NCBI Taxonomy" id="3145774"/>
    <lineage>
        <taxon>Viruses</taxon>
        <taxon>Monodnaviria</taxon>
        <taxon>Loebvirae</taxon>
        <taxon>Hofneiviricota</taxon>
        <taxon>Faserviricetes</taxon>
        <taxon>Tubulavirales</taxon>
        <taxon>Inoviridae</taxon>
        <taxon>Inovirus</taxon>
    </lineage>
</organism>
<dbReference type="GO" id="GO:0006260">
    <property type="term" value="P:DNA replication"/>
    <property type="evidence" value="ECO:0007669"/>
    <property type="project" value="UniProtKB-KW"/>
</dbReference>
<comment type="catalytic activity">
    <reaction evidence="14">
        <text>ATP + (deoxyribonucleotide)n-3'-hydroxyl + 5'-phospho-(deoxyribonucleotide)m = (deoxyribonucleotide)n+m + AMP + diphosphate.</text>
        <dbReference type="EC" id="6.5.1.1"/>
    </reaction>
</comment>
<comment type="function">
    <text evidence="2">Isoform G10P protein binds to double-stranded DNA and prevents hydrolysis by nucleases. Additionally, G10P is an inhibitor of DNA replication and may have a role in the transition from semiconservative replicative form DNA replication to single-stranded DNA synthesis in the life cycle.</text>
</comment>
<name>A0AAU8B0W0_9VIRU</name>
<evidence type="ECO:0000256" key="7">
    <source>
        <dbReference type="ARBA" id="ARBA00022705"/>
    </source>
</evidence>
<keyword evidence="9" id="KW-0255">Endonuclease</keyword>
<evidence type="ECO:0000256" key="9">
    <source>
        <dbReference type="ARBA" id="ARBA00022759"/>
    </source>
</evidence>
<evidence type="ECO:0000256" key="2">
    <source>
        <dbReference type="ARBA" id="ARBA00003490"/>
    </source>
</evidence>
<evidence type="ECO:0000256" key="3">
    <source>
        <dbReference type="ARBA" id="ARBA00009603"/>
    </source>
</evidence>
<protein>
    <recommendedName>
        <fullName evidence="5">Replication-associated protein G2P</fullName>
        <ecNumber evidence="4">6.5.1.1</ecNumber>
    </recommendedName>
    <alternativeName>
        <fullName evidence="12">G2P</fullName>
    </alternativeName>
    <alternativeName>
        <fullName evidence="13">Gene 2 protein</fullName>
    </alternativeName>
</protein>
<evidence type="ECO:0000256" key="13">
    <source>
        <dbReference type="ARBA" id="ARBA00033015"/>
    </source>
</evidence>
<evidence type="ECO:0000256" key="5">
    <source>
        <dbReference type="ARBA" id="ARBA00014536"/>
    </source>
</evidence>
<evidence type="ECO:0000256" key="4">
    <source>
        <dbReference type="ARBA" id="ARBA00012727"/>
    </source>
</evidence>
<sequence length="414" mass="47770">MIDTLEIHIPVLPTYCRSTAKDCWEIVGDLTDYGLTGNSRYVKKSDDGDNIAYDLYHAYESIPTSHTGIAFKFMHRAYKTMPFVLLNCSIAKILQGHNVYGNLDMISGACEMLGVFKEKFSEFSVYLDFSRAEVVRFDVTLPALTSSLNMAERIRDFLRNVDYGRYRSLSVRNIKEHYNTLYFGSEQSKTGGFKIYCKGIEFNKEMKELEHKALKNCIVSHALLNKVFTPDVREYAQRSIRIEATIKKRAIKEHGLPVNLWDFLVYQYRNPNIYQKLFNLKTGDFIEALKGMYMSFDDDVKLYELLLAKLTTITPTGKKSTTKAQNAYNFYKRIKDDGFYEVKRTTGKHTFNRNVKTLIEAGLSRAYLQSLAHSEEKSIVRLLNLDMKAENPPSYVHPVSSYFDEFSGYLQRVA</sequence>
<dbReference type="InterPro" id="IPR022688">
    <property type="entry name" value="G2P_C"/>
</dbReference>
<evidence type="ECO:0000256" key="6">
    <source>
        <dbReference type="ARBA" id="ARBA00022598"/>
    </source>
</evidence>
<evidence type="ECO:0000256" key="11">
    <source>
        <dbReference type="ARBA" id="ARBA00023125"/>
    </source>
</evidence>
<dbReference type="InterPro" id="IPR022686">
    <property type="entry name" value="G2P_N"/>
</dbReference>
<keyword evidence="6" id="KW-0436">Ligase</keyword>
<dbReference type="Pfam" id="PF05144">
    <property type="entry name" value="Phage_CRI"/>
    <property type="match status" value="1"/>
</dbReference>
<feature type="domain" description="Replication-associated protein G2P C-terminal" evidence="16">
    <location>
        <begin position="313"/>
        <end position="400"/>
    </location>
</feature>
<dbReference type="GO" id="GO:0016787">
    <property type="term" value="F:hydrolase activity"/>
    <property type="evidence" value="ECO:0007669"/>
    <property type="project" value="UniProtKB-KW"/>
</dbReference>
<dbReference type="NCBIfam" id="TIGR01629">
    <property type="entry name" value="rep_II_X"/>
    <property type="match status" value="1"/>
</dbReference>
<evidence type="ECO:0000259" key="16">
    <source>
        <dbReference type="Pfam" id="PF05155"/>
    </source>
</evidence>
<evidence type="ECO:0000313" key="17">
    <source>
        <dbReference type="EMBL" id="XCD05927.1"/>
    </source>
</evidence>
<evidence type="ECO:0000256" key="1">
    <source>
        <dbReference type="ARBA" id="ARBA00003296"/>
    </source>
</evidence>
<keyword evidence="7" id="KW-0235">DNA replication</keyword>
<proteinExistence type="inferred from homology"/>
<dbReference type="EMBL" id="PP511610">
    <property type="protein sequence ID" value="XCD05927.1"/>
    <property type="molecule type" value="Genomic_DNA"/>
</dbReference>
<evidence type="ECO:0000256" key="10">
    <source>
        <dbReference type="ARBA" id="ARBA00022801"/>
    </source>
</evidence>
<reference evidence="17" key="1">
    <citation type="submission" date="2024-03" db="EMBL/GenBank/DDBJ databases">
        <title>Diverse circular DNA viruses in blood, oral, and fecal samples of captive lemurs.</title>
        <authorList>
            <person name="Paietta E.N."/>
            <person name="Kraberger S."/>
            <person name="Lund M.C."/>
            <person name="Custer J.M."/>
            <person name="Vargas K.M."/>
            <person name="Ehmke E.E."/>
            <person name="Yoder A.D."/>
            <person name="Varsani A."/>
        </authorList>
    </citation>
    <scope>NUCLEOTIDE SEQUENCE</scope>
    <source>
        <strain evidence="17">Duke_24SS_14</strain>
    </source>
</reference>
<comment type="similarity">
    <text evidence="3">Belongs to the inovirus G2P protein family.</text>
</comment>
<keyword evidence="8" id="KW-0540">Nuclease</keyword>
<evidence type="ECO:0000259" key="15">
    <source>
        <dbReference type="Pfam" id="PF05144"/>
    </source>
</evidence>
<feature type="domain" description="Replication-associated protein G2P N-terminal" evidence="15">
    <location>
        <begin position="1"/>
        <end position="256"/>
    </location>
</feature>
<dbReference type="InterPro" id="IPR006516">
    <property type="entry name" value="G2P"/>
</dbReference>
<dbReference type="GO" id="GO:0004519">
    <property type="term" value="F:endonuclease activity"/>
    <property type="evidence" value="ECO:0007669"/>
    <property type="project" value="UniProtKB-KW"/>
</dbReference>
<evidence type="ECO:0000256" key="14">
    <source>
        <dbReference type="ARBA" id="ARBA00034003"/>
    </source>
</evidence>
<dbReference type="GO" id="GO:0003677">
    <property type="term" value="F:DNA binding"/>
    <property type="evidence" value="ECO:0007669"/>
    <property type="project" value="UniProtKB-KW"/>
</dbReference>
<dbReference type="EC" id="6.5.1.1" evidence="4"/>
<accession>A0AAU8B0W0</accession>
<evidence type="ECO:0000256" key="12">
    <source>
        <dbReference type="ARBA" id="ARBA00032532"/>
    </source>
</evidence>